<dbReference type="Gene3D" id="3.90.550.10">
    <property type="entry name" value="Spore Coat Polysaccharide Biosynthesis Protein SpsA, Chain A"/>
    <property type="match status" value="1"/>
</dbReference>
<dbReference type="InterPro" id="IPR004528">
    <property type="entry name" value="KdsB"/>
</dbReference>
<dbReference type="FunFam" id="3.90.550.10:FF:000011">
    <property type="entry name" value="3-deoxy-manno-octulosonate cytidylyltransferase"/>
    <property type="match status" value="1"/>
</dbReference>
<evidence type="ECO:0000256" key="5">
    <source>
        <dbReference type="HAMAP-Rule" id="MF_00057"/>
    </source>
</evidence>
<dbReference type="CDD" id="cd02517">
    <property type="entry name" value="CMP-KDO-Synthetase"/>
    <property type="match status" value="1"/>
</dbReference>
<dbReference type="GO" id="GO:0016020">
    <property type="term" value="C:membrane"/>
    <property type="evidence" value="ECO:0007669"/>
    <property type="project" value="UniProtKB-SubCell"/>
</dbReference>
<reference evidence="6 7" key="1">
    <citation type="journal article" date="2016" name="Environ. Microbiol.">
        <title>Genomic resolution of a cold subsurface aquifer community provides metabolic insights for novel microbes adapted to high CO concentrations.</title>
        <authorList>
            <person name="Probst A.J."/>
            <person name="Castelle C.J."/>
            <person name="Singh A."/>
            <person name="Brown C.T."/>
            <person name="Anantharaman K."/>
            <person name="Sharon I."/>
            <person name="Hug L.A."/>
            <person name="Burstein D."/>
            <person name="Emerson J.B."/>
            <person name="Thomas B.C."/>
            <person name="Banfield J.F."/>
        </authorList>
    </citation>
    <scope>NUCLEOTIDE SEQUENCE [LARGE SCALE GENOMIC DNA]</scope>
    <source>
        <strain evidence="6">CG2_30_40_21</strain>
    </source>
</reference>
<dbReference type="EMBL" id="MNYI01000040">
    <property type="protein sequence ID" value="OIP42710.1"/>
    <property type="molecule type" value="Genomic_DNA"/>
</dbReference>
<evidence type="ECO:0000313" key="7">
    <source>
        <dbReference type="Proteomes" id="UP000183085"/>
    </source>
</evidence>
<dbReference type="GO" id="GO:0033468">
    <property type="term" value="P:CMP-keto-3-deoxy-D-manno-octulosonic acid biosynthetic process"/>
    <property type="evidence" value="ECO:0007669"/>
    <property type="project" value="UniProtKB-UniRule"/>
</dbReference>
<dbReference type="NCBIfam" id="NF009905">
    <property type="entry name" value="PRK13368.1"/>
    <property type="match status" value="1"/>
</dbReference>
<keyword evidence="5" id="KW-0963">Cytoplasm</keyword>
<dbReference type="PANTHER" id="PTHR42866">
    <property type="entry name" value="3-DEOXY-MANNO-OCTULOSONATE CYTIDYLYLTRANSFERASE"/>
    <property type="match status" value="1"/>
</dbReference>
<evidence type="ECO:0000256" key="2">
    <source>
        <dbReference type="ARBA" id="ARBA00022679"/>
    </source>
</evidence>
<dbReference type="InterPro" id="IPR003329">
    <property type="entry name" value="Cytidylyl_trans"/>
</dbReference>
<organism evidence="6 7">
    <name type="scientific">Candidatus Desantisbacteria bacterium CG2_30_40_21</name>
    <dbReference type="NCBI Taxonomy" id="1817895"/>
    <lineage>
        <taxon>Bacteria</taxon>
        <taxon>Candidatus Desantisiibacteriota</taxon>
    </lineage>
</organism>
<keyword evidence="2 5" id="KW-0808">Transferase</keyword>
<dbReference type="STRING" id="1817895.AUJ95_01400"/>
<keyword evidence="4 5" id="KW-0448">Lipopolysaccharide biosynthesis</keyword>
<dbReference type="GO" id="GO:0008690">
    <property type="term" value="F:3-deoxy-manno-octulosonate cytidylyltransferase activity"/>
    <property type="evidence" value="ECO:0007669"/>
    <property type="project" value="UniProtKB-UniRule"/>
</dbReference>
<dbReference type="NCBIfam" id="NF003950">
    <property type="entry name" value="PRK05450.1-3"/>
    <property type="match status" value="1"/>
</dbReference>
<evidence type="ECO:0000256" key="3">
    <source>
        <dbReference type="ARBA" id="ARBA00022695"/>
    </source>
</evidence>
<keyword evidence="3 5" id="KW-0548">Nucleotidyltransferase</keyword>
<comment type="catalytic activity">
    <reaction evidence="5">
        <text>3-deoxy-alpha-D-manno-oct-2-ulosonate + CTP = CMP-3-deoxy-beta-D-manno-octulosonate + diphosphate</text>
        <dbReference type="Rhea" id="RHEA:23448"/>
        <dbReference type="ChEBI" id="CHEBI:33019"/>
        <dbReference type="ChEBI" id="CHEBI:37563"/>
        <dbReference type="ChEBI" id="CHEBI:85986"/>
        <dbReference type="ChEBI" id="CHEBI:85987"/>
        <dbReference type="EC" id="2.7.7.38"/>
    </reaction>
</comment>
<comment type="caution">
    <text evidence="6">The sequence shown here is derived from an EMBL/GenBank/DDBJ whole genome shotgun (WGS) entry which is preliminary data.</text>
</comment>
<accession>A0A1J5EH60</accession>
<dbReference type="UniPathway" id="UPA00358">
    <property type="reaction ID" value="UER00476"/>
</dbReference>
<dbReference type="NCBIfam" id="NF003952">
    <property type="entry name" value="PRK05450.1-5"/>
    <property type="match status" value="1"/>
</dbReference>
<dbReference type="GO" id="GO:0009103">
    <property type="term" value="P:lipopolysaccharide biosynthetic process"/>
    <property type="evidence" value="ECO:0007669"/>
    <property type="project" value="UniProtKB-UniRule"/>
</dbReference>
<protein>
    <recommendedName>
        <fullName evidence="5">3-deoxy-manno-octulosonate cytidylyltransferase</fullName>
        <ecNumber evidence="5">2.7.7.38</ecNumber>
    </recommendedName>
    <alternativeName>
        <fullName evidence="5">CMP-2-keto-3-deoxyoctulosonic acid synthase</fullName>
        <shortName evidence="5">CKS</shortName>
        <shortName evidence="5">CMP-KDO synthase</shortName>
    </alternativeName>
</protein>
<sequence>MEKAIGIIPVRFASTRFPGKPLVELCGKPMIQWVYEQAKKSRLLEQVIVATDDERICESVRGFGGNVLLTSLNHTCGTMRVAEVASKLDAEIIINIQGDEPLIEPDMIDQVVHSMQADSDIYMATLKKKITNKDEINNPHVVKVVTDKDGYALYFSRAGIPYKRVDIPSLHWYKHIGLYGYRREFLLTINNLPYSVLEAVESLEQLRVLENGYKIKVLETEYDTIGVDTPEDLVRVARLKAEFE</sequence>
<dbReference type="HAMAP" id="MF_00057">
    <property type="entry name" value="KdsB"/>
    <property type="match status" value="1"/>
</dbReference>
<dbReference type="Pfam" id="PF02348">
    <property type="entry name" value="CTP_transf_3"/>
    <property type="match status" value="1"/>
</dbReference>
<dbReference type="InterPro" id="IPR029044">
    <property type="entry name" value="Nucleotide-diphossugar_trans"/>
</dbReference>
<evidence type="ECO:0000256" key="1">
    <source>
        <dbReference type="ARBA" id="ARBA00004370"/>
    </source>
</evidence>
<evidence type="ECO:0000313" key="6">
    <source>
        <dbReference type="EMBL" id="OIP42710.1"/>
    </source>
</evidence>
<dbReference type="NCBIfam" id="TIGR00466">
    <property type="entry name" value="kdsB"/>
    <property type="match status" value="1"/>
</dbReference>
<comment type="function">
    <text evidence="5">Activates KDO (a required 8-carbon sugar) for incorporation into bacterial lipopolysaccharide in Gram-negative bacteria.</text>
</comment>
<comment type="subcellular location">
    <subcellularLocation>
        <location evidence="5">Cytoplasm</location>
    </subcellularLocation>
    <subcellularLocation>
        <location evidence="1">Membrane</location>
    </subcellularLocation>
</comment>
<comment type="pathway">
    <text evidence="5">Nucleotide-sugar biosynthesis; CMP-3-deoxy-D-manno-octulosonate biosynthesis; CMP-3-deoxy-D-manno-octulosonate from 3-deoxy-D-manno-octulosonate and CTP: step 1/1.</text>
</comment>
<dbReference type="PANTHER" id="PTHR42866:SF2">
    <property type="entry name" value="3-DEOXY-MANNO-OCTULOSONATE CYTIDYLYLTRANSFERASE, MITOCHONDRIAL"/>
    <property type="match status" value="1"/>
</dbReference>
<name>A0A1J5EH60_9BACT</name>
<evidence type="ECO:0000256" key="4">
    <source>
        <dbReference type="ARBA" id="ARBA00022985"/>
    </source>
</evidence>
<gene>
    <name evidence="5" type="primary">kdsB</name>
    <name evidence="6" type="ORF">AUJ95_01400</name>
</gene>
<dbReference type="SUPFAM" id="SSF53448">
    <property type="entry name" value="Nucleotide-diphospho-sugar transferases"/>
    <property type="match status" value="1"/>
</dbReference>
<dbReference type="AlphaFoldDB" id="A0A1J5EH60"/>
<comment type="similarity">
    <text evidence="5">Belongs to the KdsB family.</text>
</comment>
<proteinExistence type="inferred from homology"/>
<dbReference type="EC" id="2.7.7.38" evidence="5"/>
<dbReference type="Proteomes" id="UP000183085">
    <property type="component" value="Unassembled WGS sequence"/>
</dbReference>
<dbReference type="GO" id="GO:0005829">
    <property type="term" value="C:cytosol"/>
    <property type="evidence" value="ECO:0007669"/>
    <property type="project" value="TreeGrafter"/>
</dbReference>